<dbReference type="STRING" id="68775.A0A5C3LFU3"/>
<proteinExistence type="predicted"/>
<reference evidence="2 3" key="1">
    <citation type="journal article" date="2019" name="Nat. Ecol. Evol.">
        <title>Megaphylogeny resolves global patterns of mushroom evolution.</title>
        <authorList>
            <person name="Varga T."/>
            <person name="Krizsan K."/>
            <person name="Foldi C."/>
            <person name="Dima B."/>
            <person name="Sanchez-Garcia M."/>
            <person name="Sanchez-Ramirez S."/>
            <person name="Szollosi G.J."/>
            <person name="Szarkandi J.G."/>
            <person name="Papp V."/>
            <person name="Albert L."/>
            <person name="Andreopoulos W."/>
            <person name="Angelini C."/>
            <person name="Antonin V."/>
            <person name="Barry K.W."/>
            <person name="Bougher N.L."/>
            <person name="Buchanan P."/>
            <person name="Buyck B."/>
            <person name="Bense V."/>
            <person name="Catcheside P."/>
            <person name="Chovatia M."/>
            <person name="Cooper J."/>
            <person name="Damon W."/>
            <person name="Desjardin D."/>
            <person name="Finy P."/>
            <person name="Geml J."/>
            <person name="Haridas S."/>
            <person name="Hughes K."/>
            <person name="Justo A."/>
            <person name="Karasinski D."/>
            <person name="Kautmanova I."/>
            <person name="Kiss B."/>
            <person name="Kocsube S."/>
            <person name="Kotiranta H."/>
            <person name="LaButti K.M."/>
            <person name="Lechner B.E."/>
            <person name="Liimatainen K."/>
            <person name="Lipzen A."/>
            <person name="Lukacs Z."/>
            <person name="Mihaltcheva S."/>
            <person name="Morgado L.N."/>
            <person name="Niskanen T."/>
            <person name="Noordeloos M.E."/>
            <person name="Ohm R.A."/>
            <person name="Ortiz-Santana B."/>
            <person name="Ovrebo C."/>
            <person name="Racz N."/>
            <person name="Riley R."/>
            <person name="Savchenko A."/>
            <person name="Shiryaev A."/>
            <person name="Soop K."/>
            <person name="Spirin V."/>
            <person name="Szebenyi C."/>
            <person name="Tomsovsky M."/>
            <person name="Tulloss R.E."/>
            <person name="Uehling J."/>
            <person name="Grigoriev I.V."/>
            <person name="Vagvolgyi C."/>
            <person name="Papp T."/>
            <person name="Martin F.M."/>
            <person name="Miettinen O."/>
            <person name="Hibbett D.S."/>
            <person name="Nagy L.G."/>
        </authorList>
    </citation>
    <scope>NUCLEOTIDE SEQUENCE [LARGE SCALE GENOMIC DNA]</scope>
    <source>
        <strain evidence="2 3">CBS 166.37</strain>
    </source>
</reference>
<feature type="domain" description="HNH nuclease" evidence="1">
    <location>
        <begin position="172"/>
        <end position="252"/>
    </location>
</feature>
<dbReference type="InterPro" id="IPR003615">
    <property type="entry name" value="HNH_nuc"/>
</dbReference>
<name>A0A5C3LFU3_9AGAR</name>
<dbReference type="OrthoDB" id="3163863at2759"/>
<dbReference type="Pfam" id="PF13391">
    <property type="entry name" value="HNH_2"/>
    <property type="match status" value="1"/>
</dbReference>
<evidence type="ECO:0000313" key="2">
    <source>
        <dbReference type="EMBL" id="TFK31668.1"/>
    </source>
</evidence>
<evidence type="ECO:0000259" key="1">
    <source>
        <dbReference type="Pfam" id="PF13391"/>
    </source>
</evidence>
<dbReference type="AlphaFoldDB" id="A0A5C3LFU3"/>
<organism evidence="2 3">
    <name type="scientific">Crucibulum laeve</name>
    <dbReference type="NCBI Taxonomy" id="68775"/>
    <lineage>
        <taxon>Eukaryota</taxon>
        <taxon>Fungi</taxon>
        <taxon>Dikarya</taxon>
        <taxon>Basidiomycota</taxon>
        <taxon>Agaricomycotina</taxon>
        <taxon>Agaricomycetes</taxon>
        <taxon>Agaricomycetidae</taxon>
        <taxon>Agaricales</taxon>
        <taxon>Agaricineae</taxon>
        <taxon>Nidulariaceae</taxon>
        <taxon>Crucibulum</taxon>
    </lineage>
</organism>
<accession>A0A5C3LFU3</accession>
<protein>
    <recommendedName>
        <fullName evidence="1">HNH nuclease domain-containing protein</fullName>
    </recommendedName>
</protein>
<gene>
    <name evidence="2" type="ORF">BDQ12DRAFT_739866</name>
</gene>
<dbReference type="Proteomes" id="UP000308652">
    <property type="component" value="Unassembled WGS sequence"/>
</dbReference>
<keyword evidence="3" id="KW-1185">Reference proteome</keyword>
<dbReference type="EMBL" id="ML213721">
    <property type="protein sequence ID" value="TFK31668.1"/>
    <property type="molecule type" value="Genomic_DNA"/>
</dbReference>
<sequence>MLSNIRTSIDAAQRTMEVINTDKKLRLLQSMQLRSPTEKGRGELSRFILEIRREYENVYLAATESAEMRILSTQQYNLKESQFALQYQKEIAKVLMRLQQYYECSLFLPILGNKTRVIENPYYKGSNYYGTYAVEACCRSDNKEELLNRDKFRCRATGRKDLSMAKQGTGIPNNWNPFLTDYLQAAHIIPYFLNNFKDKTEKKMHRIIWQALNEFSGYDLSKLKGKGINDLSNMFMLCPSAHKMHDDLRLSFYPSPENANKYNIKTYDKTANWLDVVTPVDLHTNINKEWLAIHHAMCEVLQECGSYDELKKLSSAM</sequence>
<evidence type="ECO:0000313" key="3">
    <source>
        <dbReference type="Proteomes" id="UP000308652"/>
    </source>
</evidence>